<dbReference type="Proteomes" id="UP001604336">
    <property type="component" value="Unassembled WGS sequence"/>
</dbReference>
<evidence type="ECO:0000313" key="1">
    <source>
        <dbReference type="EMBL" id="KAL2513065.1"/>
    </source>
</evidence>
<gene>
    <name evidence="1" type="ORF">Adt_18665</name>
</gene>
<name>A0ABD1TKV2_9LAMI</name>
<organism evidence="1 2">
    <name type="scientific">Abeliophyllum distichum</name>
    <dbReference type="NCBI Taxonomy" id="126358"/>
    <lineage>
        <taxon>Eukaryota</taxon>
        <taxon>Viridiplantae</taxon>
        <taxon>Streptophyta</taxon>
        <taxon>Embryophyta</taxon>
        <taxon>Tracheophyta</taxon>
        <taxon>Spermatophyta</taxon>
        <taxon>Magnoliopsida</taxon>
        <taxon>eudicotyledons</taxon>
        <taxon>Gunneridae</taxon>
        <taxon>Pentapetalae</taxon>
        <taxon>asterids</taxon>
        <taxon>lamiids</taxon>
        <taxon>Lamiales</taxon>
        <taxon>Oleaceae</taxon>
        <taxon>Forsythieae</taxon>
        <taxon>Abeliophyllum</taxon>
    </lineage>
</organism>
<dbReference type="AlphaFoldDB" id="A0ABD1TKV2"/>
<comment type="caution">
    <text evidence="1">The sequence shown here is derived from an EMBL/GenBank/DDBJ whole genome shotgun (WGS) entry which is preliminary data.</text>
</comment>
<accession>A0ABD1TKV2</accession>
<keyword evidence="2" id="KW-1185">Reference proteome</keyword>
<evidence type="ECO:0000313" key="2">
    <source>
        <dbReference type="Proteomes" id="UP001604336"/>
    </source>
</evidence>
<dbReference type="EMBL" id="JBFOLK010000005">
    <property type="protein sequence ID" value="KAL2513065.1"/>
    <property type="molecule type" value="Genomic_DNA"/>
</dbReference>
<proteinExistence type="predicted"/>
<sequence>MDDNNRVSDPPPPNMRNNLALVALLVEVNERDILIGDYMISSNVKNRSSMIYPYFRLNNFQLRLDVINLFLNNLPFYGRTNENPHYHLSRFIEYSGKFKYHGVNEKSLRMRLFPHTLKNKTSE</sequence>
<protein>
    <submittedName>
        <fullName evidence="1">Uncharacterized protein</fullName>
    </submittedName>
</protein>
<reference evidence="2" key="1">
    <citation type="submission" date="2024-07" db="EMBL/GenBank/DDBJ databases">
        <title>Two chromosome-level genome assemblies of Korean endemic species Abeliophyllum distichum and Forsythia ovata (Oleaceae).</title>
        <authorList>
            <person name="Jang H."/>
        </authorList>
    </citation>
    <scope>NUCLEOTIDE SEQUENCE [LARGE SCALE GENOMIC DNA]</scope>
</reference>